<feature type="region of interest" description="Disordered" evidence="1">
    <location>
        <begin position="62"/>
        <end position="84"/>
    </location>
</feature>
<organism evidence="2 3">
    <name type="scientific">Ananas comosus</name>
    <name type="common">Pineapple</name>
    <name type="synonym">Ananas ananas</name>
    <dbReference type="NCBI Taxonomy" id="4615"/>
    <lineage>
        <taxon>Eukaryota</taxon>
        <taxon>Viridiplantae</taxon>
        <taxon>Streptophyta</taxon>
        <taxon>Embryophyta</taxon>
        <taxon>Tracheophyta</taxon>
        <taxon>Spermatophyta</taxon>
        <taxon>Magnoliopsida</taxon>
        <taxon>Liliopsida</taxon>
        <taxon>Poales</taxon>
        <taxon>Bromeliaceae</taxon>
        <taxon>Bromelioideae</taxon>
        <taxon>Ananas</taxon>
    </lineage>
</organism>
<reference evidence="2" key="1">
    <citation type="journal article" date="2015" name="Nat. Genet.">
        <title>The pineapple genome and the evolution of CAM photosynthesis.</title>
        <authorList>
            <person name="Ming R."/>
            <person name="VanBuren R."/>
            <person name="Wai C.M."/>
            <person name="Tang H."/>
            <person name="Schatz M.C."/>
            <person name="Bowers J.E."/>
            <person name="Lyons E."/>
            <person name="Wang M.L."/>
            <person name="Chen J."/>
            <person name="Biggers E."/>
            <person name="Zhang J."/>
            <person name="Huang L."/>
            <person name="Zhang L."/>
            <person name="Miao W."/>
            <person name="Zhang J."/>
            <person name="Ye Z."/>
            <person name="Miao C."/>
            <person name="Lin Z."/>
            <person name="Wang H."/>
            <person name="Zhou H."/>
            <person name="Yim W.C."/>
            <person name="Priest H.D."/>
            <person name="Zheng C."/>
            <person name="Woodhouse M."/>
            <person name="Edger P.P."/>
            <person name="Guyot R."/>
            <person name="Guo H.B."/>
            <person name="Guo H."/>
            <person name="Zheng G."/>
            <person name="Singh R."/>
            <person name="Sharma A."/>
            <person name="Min X."/>
            <person name="Zheng Y."/>
            <person name="Lee H."/>
            <person name="Gurtowski J."/>
            <person name="Sedlazeck F.J."/>
            <person name="Harkess A."/>
            <person name="McKain M.R."/>
            <person name="Liao Z."/>
            <person name="Fang J."/>
            <person name="Liu J."/>
            <person name="Zhang X."/>
            <person name="Zhang Q."/>
            <person name="Hu W."/>
            <person name="Qin Y."/>
            <person name="Wang K."/>
            <person name="Chen L.Y."/>
            <person name="Shirley N."/>
            <person name="Lin Y.R."/>
            <person name="Liu L.Y."/>
            <person name="Hernandez A.G."/>
            <person name="Wright C.L."/>
            <person name="Bulone V."/>
            <person name="Tuskan G.A."/>
            <person name="Heath K."/>
            <person name="Zee F."/>
            <person name="Moore P.H."/>
            <person name="Sunkar R."/>
            <person name="Leebens-Mack J.H."/>
            <person name="Mockler T."/>
            <person name="Bennetzen J.L."/>
            <person name="Freeling M."/>
            <person name="Sankoff D."/>
            <person name="Paterson A.H."/>
            <person name="Zhu X."/>
            <person name="Yang X."/>
            <person name="Smith J.A."/>
            <person name="Cushman J.C."/>
            <person name="Paull R.E."/>
            <person name="Yu Q."/>
        </authorList>
    </citation>
    <scope>NUCLEOTIDE SEQUENCE [LARGE SCALE GENOMIC DNA]</scope>
    <source>
        <strain evidence="2">cv. F153</strain>
    </source>
</reference>
<gene>
    <name evidence="3" type="primary">LOC109717047</name>
</gene>
<sequence length="84" mass="8822">MADKSDLRYQAGQAAGHAQVKKDEMMNRASEACQQGKEEAGGLMQQTGEQVKQMAQGAADAVKNAVGMDGSTTTSTTRTTTTKP</sequence>
<feature type="region of interest" description="Disordered" evidence="1">
    <location>
        <begin position="1"/>
        <end position="40"/>
    </location>
</feature>
<feature type="compositionally biased region" description="Low complexity" evidence="1">
    <location>
        <begin position="71"/>
        <end position="84"/>
    </location>
</feature>
<proteinExistence type="predicted"/>
<dbReference type="PANTHER" id="PTHR34191:SF20">
    <property type="entry name" value="LATE EMBRYOGENESIS ABUNDANT PROTEIN (LEA) FAMILY PROTEIN"/>
    <property type="match status" value="1"/>
</dbReference>
<accession>A0A6P5FXP7</accession>
<name>A0A6P5FXP7_ANACO</name>
<reference evidence="3" key="2">
    <citation type="submission" date="2025-08" db="UniProtKB">
        <authorList>
            <consortium name="RefSeq"/>
        </authorList>
    </citation>
    <scope>IDENTIFICATION</scope>
    <source>
        <tissue evidence="3">Leaf</tissue>
    </source>
</reference>
<dbReference type="PANTHER" id="PTHR34191">
    <property type="entry name" value="LATE EMBRYOGENESIS ABUNDANT PROTEIN (LEA) FAMILY PROTEIN"/>
    <property type="match status" value="1"/>
</dbReference>
<dbReference type="GeneID" id="109717047"/>
<evidence type="ECO:0000313" key="2">
    <source>
        <dbReference type="Proteomes" id="UP000515123"/>
    </source>
</evidence>
<evidence type="ECO:0000256" key="1">
    <source>
        <dbReference type="SAM" id="MobiDB-lite"/>
    </source>
</evidence>
<protein>
    <submittedName>
        <fullName evidence="3">Late embryogenesis abundant protein 29-like</fullName>
    </submittedName>
</protein>
<dbReference type="Proteomes" id="UP000515123">
    <property type="component" value="Linkage group 11"/>
</dbReference>
<evidence type="ECO:0000313" key="3">
    <source>
        <dbReference type="RefSeq" id="XP_020098293.1"/>
    </source>
</evidence>
<dbReference type="RefSeq" id="XP_020098293.1">
    <property type="nucleotide sequence ID" value="XM_020242704.1"/>
</dbReference>
<dbReference type="InterPro" id="IPR039624">
    <property type="entry name" value="LEA1/2/D7/KIN2"/>
</dbReference>
<dbReference type="OrthoDB" id="2193576at2759"/>
<keyword evidence="2" id="KW-1185">Reference proteome</keyword>
<dbReference type="AlphaFoldDB" id="A0A6P5FXP7"/>